<feature type="chain" id="PRO_5031537827" description="Hexosyltransferase" evidence="2">
    <location>
        <begin position="21"/>
        <end position="234"/>
    </location>
</feature>
<proteinExistence type="predicted"/>
<dbReference type="AlphaFoldDB" id="A0A7S3ATT2"/>
<evidence type="ECO:0000256" key="1">
    <source>
        <dbReference type="SAM" id="MobiDB-lite"/>
    </source>
</evidence>
<organism evidence="3">
    <name type="scientific">Haptolina ericina</name>
    <dbReference type="NCBI Taxonomy" id="156174"/>
    <lineage>
        <taxon>Eukaryota</taxon>
        <taxon>Haptista</taxon>
        <taxon>Haptophyta</taxon>
        <taxon>Prymnesiophyceae</taxon>
        <taxon>Prymnesiales</taxon>
        <taxon>Prymnesiaceae</taxon>
        <taxon>Haptolina</taxon>
    </lineage>
</organism>
<gene>
    <name evidence="3" type="ORF">HERI1096_LOCUS13519</name>
</gene>
<sequence>MMYYWLHASLLLWHTRFGAAYRDLKYIWRIEPDTVFTGSIDRLLSQAKAMRSDVLLPGARDEGEVLNYGHFNLNRAALTGVPQHKRVWSLVCVGRFSVKFLLQVMAPRWAAGGAAYEEIHLPVSCLNSSDCTYANLDLETSVSPAKVRYTPEWQCSTFLEARERATLELWHPVKDRECYAASILKEDALRFKAAQLRRDRQRNGNPMASPSRERGDTVTDSDSLTGRAIHTRKV</sequence>
<name>A0A7S3ATT2_9EUKA</name>
<dbReference type="EMBL" id="HBHX01024305">
    <property type="protein sequence ID" value="CAE0112859.1"/>
    <property type="molecule type" value="Transcribed_RNA"/>
</dbReference>
<feature type="region of interest" description="Disordered" evidence="1">
    <location>
        <begin position="196"/>
        <end position="234"/>
    </location>
</feature>
<protein>
    <recommendedName>
        <fullName evidence="4">Hexosyltransferase</fullName>
    </recommendedName>
</protein>
<evidence type="ECO:0000256" key="2">
    <source>
        <dbReference type="SAM" id="SignalP"/>
    </source>
</evidence>
<accession>A0A7S3ATT2</accession>
<reference evidence="3" key="1">
    <citation type="submission" date="2021-01" db="EMBL/GenBank/DDBJ databases">
        <authorList>
            <person name="Corre E."/>
            <person name="Pelletier E."/>
            <person name="Niang G."/>
            <person name="Scheremetjew M."/>
            <person name="Finn R."/>
            <person name="Kale V."/>
            <person name="Holt S."/>
            <person name="Cochrane G."/>
            <person name="Meng A."/>
            <person name="Brown T."/>
            <person name="Cohen L."/>
        </authorList>
    </citation>
    <scope>NUCLEOTIDE SEQUENCE</scope>
    <source>
        <strain evidence="3">CCMP281</strain>
    </source>
</reference>
<evidence type="ECO:0008006" key="4">
    <source>
        <dbReference type="Google" id="ProtNLM"/>
    </source>
</evidence>
<keyword evidence="2" id="KW-0732">Signal</keyword>
<evidence type="ECO:0000313" key="3">
    <source>
        <dbReference type="EMBL" id="CAE0112859.1"/>
    </source>
</evidence>
<feature type="signal peptide" evidence="2">
    <location>
        <begin position="1"/>
        <end position="20"/>
    </location>
</feature>